<keyword evidence="5" id="KW-1185">Reference proteome</keyword>
<dbReference type="PANTHER" id="PTHR33643:SF1">
    <property type="entry name" value="UREASE ACCESSORY PROTEIN D"/>
    <property type="match status" value="1"/>
</dbReference>
<sequence>MSISLSFRDNSLSLDKLKLPSRYYHFNEEQNYIKLLNIGEGIFPADRISTKINLSNSDIIITTESATKVYPSTSKFGISNIKINLANSNIEFINDELILYKESKFLQLLKLTIDESSTFFYGDILSHGRSFESFDFNTIAIKNHFYINEEIEYLEKYIRSGNQLKAYIKRHNSKNSIFAKIYLRLKNNEIFLETLNSQNLDSFALTMNKKMILGVLNDKNMDSLKTKVLKVWELYRKELDKGKFNLGKQ</sequence>
<comment type="similarity">
    <text evidence="1">Belongs to the UreD family.</text>
</comment>
<dbReference type="InterPro" id="IPR002669">
    <property type="entry name" value="UreD"/>
</dbReference>
<keyword evidence="3" id="KW-0143">Chaperone</keyword>
<gene>
    <name evidence="4" type="ORF">fsci_08220</name>
</gene>
<evidence type="ECO:0000256" key="2">
    <source>
        <dbReference type="ARBA" id="ARBA00022988"/>
    </source>
</evidence>
<protein>
    <recommendedName>
        <fullName evidence="6">Urease accessory protein UreD</fullName>
    </recommendedName>
</protein>
<evidence type="ECO:0000313" key="4">
    <source>
        <dbReference type="EMBL" id="GMN89336.1"/>
    </source>
</evidence>
<evidence type="ECO:0000256" key="1">
    <source>
        <dbReference type="ARBA" id="ARBA00007177"/>
    </source>
</evidence>
<dbReference type="PANTHER" id="PTHR33643">
    <property type="entry name" value="UREASE ACCESSORY PROTEIN D"/>
    <property type="match status" value="1"/>
</dbReference>
<evidence type="ECO:0000313" key="5">
    <source>
        <dbReference type="Proteomes" id="UP001628164"/>
    </source>
</evidence>
<proteinExistence type="inferred from homology"/>
<keyword evidence="2" id="KW-0996">Nickel insertion</keyword>
<accession>A0ABQ6PFP1</accession>
<dbReference type="EMBL" id="BTHG01000003">
    <property type="protein sequence ID" value="GMN89336.1"/>
    <property type="molecule type" value="Genomic_DNA"/>
</dbReference>
<evidence type="ECO:0008006" key="6">
    <source>
        <dbReference type="Google" id="ProtNLM"/>
    </source>
</evidence>
<name>A0ABQ6PFP1_9GAMM</name>
<organism evidence="4 5">
    <name type="scientific">Francisella sciaenopsi</name>
    <dbReference type="NCBI Taxonomy" id="3055034"/>
    <lineage>
        <taxon>Bacteria</taxon>
        <taxon>Pseudomonadati</taxon>
        <taxon>Pseudomonadota</taxon>
        <taxon>Gammaproteobacteria</taxon>
        <taxon>Thiotrichales</taxon>
        <taxon>Francisellaceae</taxon>
        <taxon>Francisella</taxon>
    </lineage>
</organism>
<evidence type="ECO:0000256" key="3">
    <source>
        <dbReference type="ARBA" id="ARBA00023186"/>
    </source>
</evidence>
<dbReference type="RefSeq" id="WP_407877156.1">
    <property type="nucleotide sequence ID" value="NZ_BTHG01000003.1"/>
</dbReference>
<reference evidence="4 5" key="1">
    <citation type="journal article" date="2024" name="Dis. Aquat. Organ.">
        <title>Francisella sciaenopsi sp. nov. isolated from diseased red drum Sciaenops ocellatus in Florida, USA.</title>
        <authorList>
            <person name="Kawahara M."/>
            <person name="Cody T.T."/>
            <person name="Yanong R.P.E."/>
            <person name="Henderson E."/>
            <person name="Yazdi Z."/>
            <person name="Soto E."/>
        </authorList>
    </citation>
    <scope>NUCLEOTIDE SEQUENCE [LARGE SCALE GENOMIC DNA]</scope>
    <source>
        <strain evidence="4 5">R22-20-7</strain>
    </source>
</reference>
<comment type="caution">
    <text evidence="4">The sequence shown here is derived from an EMBL/GenBank/DDBJ whole genome shotgun (WGS) entry which is preliminary data.</text>
</comment>
<dbReference type="Pfam" id="PF01774">
    <property type="entry name" value="UreD"/>
    <property type="match status" value="1"/>
</dbReference>
<dbReference type="Proteomes" id="UP001628164">
    <property type="component" value="Unassembled WGS sequence"/>
</dbReference>